<feature type="compositionally biased region" description="Acidic residues" evidence="14">
    <location>
        <begin position="1596"/>
        <end position="1608"/>
    </location>
</feature>
<dbReference type="PROSITE" id="PS50126">
    <property type="entry name" value="S1"/>
    <property type="match status" value="13"/>
</dbReference>
<feature type="compositionally biased region" description="Acidic residues" evidence="14">
    <location>
        <begin position="1503"/>
        <end position="1561"/>
    </location>
</feature>
<dbReference type="PANTHER" id="PTHR23270:SF10">
    <property type="entry name" value="PROTEIN RRP5 HOMOLOG"/>
    <property type="match status" value="1"/>
</dbReference>
<comment type="subcellular location">
    <subcellularLocation>
        <location evidence="1">Nucleus</location>
        <location evidence="1">Nucleolus</location>
    </subcellularLocation>
</comment>
<dbReference type="InterPro" id="IPR057301">
    <property type="entry name" value="Rrp5_OB_4th"/>
</dbReference>
<feature type="compositionally biased region" description="Basic and acidic residues" evidence="14">
    <location>
        <begin position="7"/>
        <end position="28"/>
    </location>
</feature>
<feature type="domain" description="S1 motif" evidence="15">
    <location>
        <begin position="633"/>
        <end position="707"/>
    </location>
</feature>
<keyword evidence="17" id="KW-1185">Reference proteome</keyword>
<keyword evidence="9" id="KW-0508">mRNA splicing</keyword>
<dbReference type="SUPFAM" id="SSF48452">
    <property type="entry name" value="TPR-like"/>
    <property type="match status" value="2"/>
</dbReference>
<dbReference type="GO" id="GO:0008380">
    <property type="term" value="P:RNA splicing"/>
    <property type="evidence" value="ECO:0007669"/>
    <property type="project" value="UniProtKB-KW"/>
</dbReference>
<dbReference type="InterPro" id="IPR003107">
    <property type="entry name" value="HAT"/>
</dbReference>
<dbReference type="CDD" id="cd05693">
    <property type="entry name" value="S1_Rrp5_repeat_hs1_sc1"/>
    <property type="match status" value="1"/>
</dbReference>
<evidence type="ECO:0000256" key="10">
    <source>
        <dbReference type="ARBA" id="ARBA00023242"/>
    </source>
</evidence>
<dbReference type="InterPro" id="IPR048059">
    <property type="entry name" value="Rrp5_S1_rpt_hs1_sc1"/>
</dbReference>
<evidence type="ECO:0000256" key="13">
    <source>
        <dbReference type="ARBA" id="ARBA00076674"/>
    </source>
</evidence>
<dbReference type="Pfam" id="PF00575">
    <property type="entry name" value="S1"/>
    <property type="match status" value="5"/>
</dbReference>
<dbReference type="Pfam" id="PF23233">
    <property type="entry name" value="HAT_Syf1_CNRKL1_N"/>
    <property type="match status" value="1"/>
</dbReference>
<dbReference type="FunFam" id="1.25.40.10:FF:000065">
    <property type="entry name" value="Programmed cell death 11"/>
    <property type="match status" value="1"/>
</dbReference>
<dbReference type="InterPro" id="IPR012340">
    <property type="entry name" value="NA-bd_OB-fold"/>
</dbReference>
<evidence type="ECO:0000256" key="1">
    <source>
        <dbReference type="ARBA" id="ARBA00004604"/>
    </source>
</evidence>
<comment type="caution">
    <text evidence="16">The sequence shown here is derived from an EMBL/GenBank/DDBJ whole genome shotgun (WGS) entry which is preliminary data.</text>
</comment>
<evidence type="ECO:0000256" key="3">
    <source>
        <dbReference type="ARBA" id="ARBA00022517"/>
    </source>
</evidence>
<dbReference type="CDD" id="cd05702">
    <property type="entry name" value="S1_Rrp5_repeat_hs11_sc8"/>
    <property type="match status" value="1"/>
</dbReference>
<keyword evidence="7" id="KW-0747">Spliceosome</keyword>
<feature type="region of interest" description="Disordered" evidence="14">
    <location>
        <begin position="1503"/>
        <end position="1627"/>
    </location>
</feature>
<dbReference type="Pfam" id="PF24685">
    <property type="entry name" value="OB_RRP5_4th"/>
    <property type="match status" value="1"/>
</dbReference>
<dbReference type="InterPro" id="IPR045209">
    <property type="entry name" value="Rrp5"/>
</dbReference>
<feature type="domain" description="S1 motif" evidence="15">
    <location>
        <begin position="548"/>
        <end position="617"/>
    </location>
</feature>
<dbReference type="SMART" id="SM00316">
    <property type="entry name" value="S1"/>
    <property type="match status" value="15"/>
</dbReference>
<dbReference type="GO" id="GO:0006364">
    <property type="term" value="P:rRNA processing"/>
    <property type="evidence" value="ECO:0007669"/>
    <property type="project" value="UniProtKB-KW"/>
</dbReference>
<keyword evidence="8" id="KW-0677">Repeat</keyword>
<comment type="similarity">
    <text evidence="2">Belongs to the crooked-neck family.</text>
</comment>
<evidence type="ECO:0000256" key="7">
    <source>
        <dbReference type="ARBA" id="ARBA00022728"/>
    </source>
</evidence>
<feature type="region of interest" description="Disordered" evidence="14">
    <location>
        <begin position="1"/>
        <end position="79"/>
    </location>
</feature>
<keyword evidence="5" id="KW-0597">Phosphoprotein</keyword>
<dbReference type="EMBL" id="MCFH01000051">
    <property type="protein sequence ID" value="ORX43652.1"/>
    <property type="molecule type" value="Genomic_DNA"/>
</dbReference>
<reference evidence="16 17" key="2">
    <citation type="submission" date="2016-08" db="EMBL/GenBank/DDBJ databases">
        <title>Pervasive Adenine N6-methylation of Active Genes in Fungi.</title>
        <authorList>
            <consortium name="DOE Joint Genome Institute"/>
            <person name="Mondo S.J."/>
            <person name="Dannebaum R.O."/>
            <person name="Kuo R.C."/>
            <person name="Labutti K."/>
            <person name="Haridas S."/>
            <person name="Kuo A."/>
            <person name="Salamov A."/>
            <person name="Ahrendt S.R."/>
            <person name="Lipzen A."/>
            <person name="Sullivan W."/>
            <person name="Andreopoulos W.B."/>
            <person name="Clum A."/>
            <person name="Lindquist E."/>
            <person name="Daum C."/>
            <person name="Ramamoorthy G.K."/>
            <person name="Gryganskyi A."/>
            <person name="Culley D."/>
            <person name="Magnuson J.K."/>
            <person name="James T.Y."/>
            <person name="O'Malley M.A."/>
            <person name="Stajich J.E."/>
            <person name="Spatafora J.W."/>
            <person name="Visel A."/>
            <person name="Grigoriev I.V."/>
        </authorList>
    </citation>
    <scope>NUCLEOTIDE SEQUENCE [LARGE SCALE GENOMIC DNA]</scope>
    <source>
        <strain evidence="17">finn</strain>
    </source>
</reference>
<dbReference type="Pfam" id="PF24682">
    <property type="entry name" value="OB_RRP5"/>
    <property type="match status" value="1"/>
</dbReference>
<dbReference type="Pfam" id="PF23459">
    <property type="entry name" value="S1_RRP5"/>
    <property type="match status" value="2"/>
</dbReference>
<feature type="domain" description="S1 motif" evidence="15">
    <location>
        <begin position="852"/>
        <end position="916"/>
    </location>
</feature>
<evidence type="ECO:0000256" key="9">
    <source>
        <dbReference type="ARBA" id="ARBA00023187"/>
    </source>
</evidence>
<dbReference type="GO" id="GO:0032040">
    <property type="term" value="C:small-subunit processome"/>
    <property type="evidence" value="ECO:0007669"/>
    <property type="project" value="TreeGrafter"/>
</dbReference>
<keyword evidence="3" id="KW-0690">Ribosome biogenesis</keyword>
<accession>A0A1Y1V0A4</accession>
<evidence type="ECO:0000256" key="2">
    <source>
        <dbReference type="ARBA" id="ARBA00008644"/>
    </source>
</evidence>
<dbReference type="InterPro" id="IPR048058">
    <property type="entry name" value="Rrp5_S1_rpt_hs11_sc8"/>
</dbReference>
<evidence type="ECO:0000256" key="4">
    <source>
        <dbReference type="ARBA" id="ARBA00022552"/>
    </source>
</evidence>
<dbReference type="SMART" id="SM00386">
    <property type="entry name" value="HAT"/>
    <property type="match status" value="7"/>
</dbReference>
<gene>
    <name evidence="16" type="ORF">BCR36DRAFT_335818</name>
</gene>
<dbReference type="InterPro" id="IPR011990">
    <property type="entry name" value="TPR-like_helical_dom_sf"/>
</dbReference>
<dbReference type="FunFam" id="2.40.50.140:FF:000103">
    <property type="entry name" value="protein RRP5 homolog"/>
    <property type="match status" value="2"/>
</dbReference>
<evidence type="ECO:0000259" key="15">
    <source>
        <dbReference type="PROSITE" id="PS50126"/>
    </source>
</evidence>
<dbReference type="InterPro" id="IPR055433">
    <property type="entry name" value="HAT_Syf1-like_N"/>
</dbReference>
<dbReference type="FunFam" id="2.40.50.140:FF:000159">
    <property type="entry name" value="rRNA biogenesis protein rrp5"/>
    <property type="match status" value="1"/>
</dbReference>
<dbReference type="CDD" id="cd05708">
    <property type="entry name" value="S1_Rrp5_repeat_sc12"/>
    <property type="match status" value="1"/>
</dbReference>
<feature type="domain" description="S1 motif" evidence="15">
    <location>
        <begin position="729"/>
        <end position="798"/>
    </location>
</feature>
<dbReference type="GO" id="GO:0003723">
    <property type="term" value="F:RNA binding"/>
    <property type="evidence" value="ECO:0007669"/>
    <property type="project" value="TreeGrafter"/>
</dbReference>
<dbReference type="STRING" id="1754191.A0A1Y1V0A4"/>
<dbReference type="GO" id="GO:0006397">
    <property type="term" value="P:mRNA processing"/>
    <property type="evidence" value="ECO:0007669"/>
    <property type="project" value="UniProtKB-KW"/>
</dbReference>
<reference evidence="16 17" key="1">
    <citation type="submission" date="2016-08" db="EMBL/GenBank/DDBJ databases">
        <title>Genomes of anaerobic fungi encode conserved fungal cellulosomes for biomass hydrolysis.</title>
        <authorList>
            <consortium name="DOE Joint Genome Institute"/>
            <person name="Haitjema C.H."/>
            <person name="Gilmore S.P."/>
            <person name="Henske J.K."/>
            <person name="Solomon K.V."/>
            <person name="De Groot R."/>
            <person name="Kuo A."/>
            <person name="Mondo S.J."/>
            <person name="Salamov A.A."/>
            <person name="Labutti K."/>
            <person name="Zhao Z."/>
            <person name="Chiniquy J."/>
            <person name="Barry K."/>
            <person name="Brewer H.M."/>
            <person name="Purvine S.O."/>
            <person name="Wright A.T."/>
            <person name="Boxma B."/>
            <person name="Van Alen T."/>
            <person name="Hackstein J.H."/>
            <person name="Baker S.E."/>
            <person name="Grigoriev I.V."/>
            <person name="O'Malley M.A."/>
        </authorList>
    </citation>
    <scope>NUCLEOTIDE SEQUENCE [LARGE SCALE GENOMIC DNA]</scope>
    <source>
        <strain evidence="17">finn</strain>
    </source>
</reference>
<keyword evidence="4" id="KW-0698">rRNA processing</keyword>
<feature type="domain" description="S1 motif" evidence="15">
    <location>
        <begin position="371"/>
        <end position="442"/>
    </location>
</feature>
<organism evidence="16 17">
    <name type="scientific">Piromyces finnis</name>
    <dbReference type="NCBI Taxonomy" id="1754191"/>
    <lineage>
        <taxon>Eukaryota</taxon>
        <taxon>Fungi</taxon>
        <taxon>Fungi incertae sedis</taxon>
        <taxon>Chytridiomycota</taxon>
        <taxon>Chytridiomycota incertae sedis</taxon>
        <taxon>Neocallimastigomycetes</taxon>
        <taxon>Neocallimastigales</taxon>
        <taxon>Neocallimastigaceae</taxon>
        <taxon>Piromyces</taxon>
    </lineage>
</organism>
<dbReference type="Pfam" id="PF23240">
    <property type="entry name" value="HAT_PRP39_N"/>
    <property type="match status" value="1"/>
</dbReference>
<dbReference type="FunFam" id="2.40.50.140:FF:000196">
    <property type="entry name" value="rRNA biogenesis protein RRP5"/>
    <property type="match status" value="1"/>
</dbReference>
<name>A0A1Y1V0A4_9FUNG</name>
<evidence type="ECO:0000256" key="8">
    <source>
        <dbReference type="ARBA" id="ARBA00022737"/>
    </source>
</evidence>
<dbReference type="SUPFAM" id="SSF50249">
    <property type="entry name" value="Nucleic acid-binding proteins"/>
    <property type="match status" value="13"/>
</dbReference>
<evidence type="ECO:0000256" key="5">
    <source>
        <dbReference type="ARBA" id="ARBA00022553"/>
    </source>
</evidence>
<dbReference type="OrthoDB" id="412781at2759"/>
<evidence type="ECO:0000256" key="14">
    <source>
        <dbReference type="SAM" id="MobiDB-lite"/>
    </source>
</evidence>
<dbReference type="InterPro" id="IPR003029">
    <property type="entry name" value="S1_domain"/>
</dbReference>
<evidence type="ECO:0000256" key="11">
    <source>
        <dbReference type="ARBA" id="ARBA00055575"/>
    </source>
</evidence>
<dbReference type="CDD" id="cd05697">
    <property type="entry name" value="S1_Rrp5_repeat_hs5"/>
    <property type="match status" value="1"/>
</dbReference>
<dbReference type="FunFam" id="2.40.50.140:FF:000155">
    <property type="entry name" value="rRNA biogenesis protein RRP5"/>
    <property type="match status" value="1"/>
</dbReference>
<dbReference type="FunFam" id="2.40.50.140:FF:000200">
    <property type="entry name" value="Programmed cell death 11"/>
    <property type="match status" value="1"/>
</dbReference>
<evidence type="ECO:0000313" key="17">
    <source>
        <dbReference type="Proteomes" id="UP000193719"/>
    </source>
</evidence>
<evidence type="ECO:0000256" key="12">
    <source>
        <dbReference type="ARBA" id="ARBA00073619"/>
    </source>
</evidence>
<dbReference type="InterPro" id="IPR057302">
    <property type="entry name" value="Rrp5_S1"/>
</dbReference>
<dbReference type="GO" id="GO:0005681">
    <property type="term" value="C:spliceosomal complex"/>
    <property type="evidence" value="ECO:0007669"/>
    <property type="project" value="UniProtKB-KW"/>
</dbReference>
<dbReference type="Proteomes" id="UP000193719">
    <property type="component" value="Unassembled WGS sequence"/>
</dbReference>
<dbReference type="InterPro" id="IPR057300">
    <property type="entry name" value="OB_Rrp5"/>
</dbReference>
<feature type="domain" description="S1 motif" evidence="15">
    <location>
        <begin position="1153"/>
        <end position="1224"/>
    </location>
</feature>
<feature type="domain" description="S1 motif" evidence="15">
    <location>
        <begin position="97"/>
        <end position="184"/>
    </location>
</feature>
<feature type="compositionally biased region" description="Basic and acidic residues" evidence="14">
    <location>
        <begin position="38"/>
        <end position="60"/>
    </location>
</feature>
<evidence type="ECO:0000313" key="16">
    <source>
        <dbReference type="EMBL" id="ORX43652.1"/>
    </source>
</evidence>
<dbReference type="Gene3D" id="2.40.50.140">
    <property type="entry name" value="Nucleic acid-binding proteins"/>
    <property type="match status" value="14"/>
</dbReference>
<evidence type="ECO:0000256" key="6">
    <source>
        <dbReference type="ARBA" id="ARBA00022664"/>
    </source>
</evidence>
<comment type="function">
    <text evidence="11">Involved in the biogenesis of rRNA. Required for the formation of 18S and 5.8S rRNA.</text>
</comment>
<sequence>MAKNNSKKIENTKEKKEKIEDMEVDFPRGGESSLTPMEYRDITEQVNKDLFEQKEESADKNKKKKRKSNVEESTTESKKQKIDNSIRLLNFKRLQVGMCILGAIKEINELELVISLTNGLTGFVAITEISEEISKIAEQVANDDADEDELPELNSLFTVGQLIACAISELSDAGNKKKISLSVKPSIVNSSLKAKDVSSGMMLNAEVVSKEDHGYIMSVGLEGVNAFLNNKNIPEDVSLTVGQVISCGVVSIDSGFRTIQLTLKKEAIIKSFIPNNSSPSLTSLKPGALVNVTVKKVMESGLQCLFCGIFNSTIDFFNLSTEKPIQQLYKEKQKIHARIIYINYTKLKIGLSLNSNLINYEPVSFPDIRIGSIIDNVEVKRVDESIGTLVSFNGGDQGYVHVSRLDDKQVDNIAKKFSVGSTHKGRVVGLDYFGNIVHLSFQKSILNVKYFTYEDIEVGSIIKGTVYKLGTFGLLVSINDQIKALCPKRHFSDVQLKNPEKKFKIDSQVKFRVLEVIPKLKKVIITLRKSLVDSTLPIISSYDNIEKGMITMGVIEAVKPFGCIVKFYNQVHGLCPIHELSEDFIKNPEDHFHINQVVKCRVMDFDKEGSKLRVSFKLLNVEQQENYDKAKIGDIINGKVIYRVDDGALIELNNMNGLRGFLPKTHMSDFEANAEIIHNQLKEGTLLNNLMVLYKDDSNNQIFLTMKKLLVDAHKAKQLPETFEQIKANTLIPGYVKYITKAYAIISFLNDLVGVAIKDNVSDDYVKNVEDKLKLGKTVLALVTEVDKEKKHFNLSLKLSECAKADNASKYLNKDLSDYFEALDEISATNFEAKKEKSKKKNLTSWKNLSIGGPVEGFIKTNVPAGTVVELKGKITGLILKDHFNGEEKDKKIGASVKGRVMDLDISNNVVNITMLPDLVKGKAKIPKELTTKGKNVDATVQLVKKNYIIVSLPKYNNQIAYLSENGYNKSEINHVSKYSIGQTVNATTDGVFKGNNDANIERLLLKLNASAKKNVADTRRLIKDPIDSSITSLDDIIPGREIKARIKGVKKTQINMTLGSNLKGRIHITEVYDKYEDIKDITKPLAGFKAGQVISCRVIGILNAKGYKYLPLTHQNPISQTTIELSIKPSRMNLEPNTMGEPILGIDDVKVDSFMVGAVANVTDNAVWMAVSPQLLGRVDLSELSNDINIVNSYKKHFLEGQIYPCFILNKNTKKGLLDISIRNAVEGKKEKKNMDNVKVGDVLMGKIIKVQEKSVNIKINNGLIGRAFITDINDVFEKNPTKDLKVGQVVSTYVLNVDKNNKQLDLSLRKSRITNEKCTDKNAAADVQTLEDVEEGMVVYGYIKHVSDKGCFVSLSSHLDARVKIAELSDLFVKEWKTLVSVGQLVKGKVIVIDKPNKRVELTLKESIVSPETAKKIIQWSDLSKGQKITGTIKGIEEFGVFIRIDNSNISGLCHKMELSDSSVKDIAKLYSVGDKVKAYILKVDLEKKRVSFSLKASYFADDEESENEDAMEEDDNEETMEDIENGSEDEEENDKDDEEDDDDDDDDEEDGMDVDNEATIDNKPKSILNVPELEISQRWDDDDDSDNEKLNMSDDEEDEEDEETQNESAKKSKRAKKREKLEREEKIREQEKMILDNDKLPEMADDFERLLLGSPNSSFIWIKYMAFQLHMAEVEKARQIAERALKTINYREEQEKMNVWIAYLNLENSYGTQETLLKVFERAITLCEPKDIYMQLVKIYERSEKFDLAEQLYQTMIKRFRESSKVWCQCGLFYLKRDKLSECRKILQRALQSLAKRKHIKTICKFAQMEFRYGEPERGRTIFEGIMNNYPKRVDLWSIYLDMEIRQGDQSTIRRLFERVIHMKFSSKKMKFFFKRYLEYEKKHGDEESIAHVKNAALEYIQSLQ</sequence>
<feature type="domain" description="S1 motif" evidence="15">
    <location>
        <begin position="1242"/>
        <end position="1311"/>
    </location>
</feature>
<proteinExistence type="inferred from homology"/>
<dbReference type="PANTHER" id="PTHR23270">
    <property type="entry name" value="PROGRAMMED CELL DEATH PROTEIN 11 PRE-RRNA PROCESSING PROTEIN RRP5"/>
    <property type="match status" value="1"/>
</dbReference>
<feature type="domain" description="S1 motif" evidence="15">
    <location>
        <begin position="1428"/>
        <end position="1498"/>
    </location>
</feature>
<feature type="domain" description="S1 motif" evidence="15">
    <location>
        <begin position="1040"/>
        <end position="1116"/>
    </location>
</feature>
<protein>
    <recommendedName>
        <fullName evidence="12">rRNA biogenesis protein RRP5</fullName>
    </recommendedName>
    <alternativeName>
        <fullName evidence="13">Ribosomal RNA-processing protein 5</fullName>
    </alternativeName>
</protein>
<keyword evidence="10" id="KW-0539">Nucleus</keyword>
<feature type="domain" description="S1 motif" evidence="15">
    <location>
        <begin position="1338"/>
        <end position="1407"/>
    </location>
</feature>
<feature type="domain" description="S1 motif" evidence="15">
    <location>
        <begin position="459"/>
        <end position="528"/>
    </location>
</feature>
<feature type="domain" description="S1 motif" evidence="15">
    <location>
        <begin position="200"/>
        <end position="264"/>
    </location>
</feature>
<dbReference type="Gene3D" id="1.25.40.10">
    <property type="entry name" value="Tetratricopeptide repeat domain"/>
    <property type="match status" value="1"/>
</dbReference>
<keyword evidence="6" id="KW-0507">mRNA processing</keyword>